<dbReference type="Proteomes" id="UP001207654">
    <property type="component" value="Unassembled WGS sequence"/>
</dbReference>
<dbReference type="RefSeq" id="WP_267540879.1">
    <property type="nucleotide sequence ID" value="NZ_JAPNKA010000001.1"/>
</dbReference>
<gene>
    <name evidence="1" type="ORF">OV287_48470</name>
</gene>
<dbReference type="EMBL" id="JAPNKA010000001">
    <property type="protein sequence ID" value="MCY1082306.1"/>
    <property type="molecule type" value="Genomic_DNA"/>
</dbReference>
<keyword evidence="2" id="KW-1185">Reference proteome</keyword>
<evidence type="ECO:0000313" key="2">
    <source>
        <dbReference type="Proteomes" id="UP001207654"/>
    </source>
</evidence>
<comment type="caution">
    <text evidence="1">The sequence shown here is derived from an EMBL/GenBank/DDBJ whole genome shotgun (WGS) entry which is preliminary data.</text>
</comment>
<evidence type="ECO:0000313" key="1">
    <source>
        <dbReference type="EMBL" id="MCY1082306.1"/>
    </source>
</evidence>
<dbReference type="NCBIfam" id="TIGR02270">
    <property type="entry name" value="TIGR02270 family protein"/>
    <property type="match status" value="1"/>
</dbReference>
<organism evidence="1 2">
    <name type="scientific">Archangium lansingense</name>
    <dbReference type="NCBI Taxonomy" id="2995310"/>
    <lineage>
        <taxon>Bacteria</taxon>
        <taxon>Pseudomonadati</taxon>
        <taxon>Myxococcota</taxon>
        <taxon>Myxococcia</taxon>
        <taxon>Myxococcales</taxon>
        <taxon>Cystobacterineae</taxon>
        <taxon>Archangiaceae</taxon>
        <taxon>Archangium</taxon>
    </lineage>
</organism>
<name>A0ABT4AKS7_9BACT</name>
<protein>
    <submittedName>
        <fullName evidence="1">TIGR02270 family protein</fullName>
    </submittedName>
</protein>
<proteinExistence type="predicted"/>
<accession>A0ABT4AKS7</accession>
<sequence length="443" mass="47819">MPMHARRPPRWDIYEEHLDEAAFRWSQWERALDDPNDVLGEVAEIEELVAAHLDGLVLGDEPVAQRLLEPALAADEAERIVAAALALLGGKQPSGPAAVLAALSHAEPPALIALRRALELTSPSSIPADLAALLKKENAPPELLALVLDTLGAHGLATASLCTPFLAHPEPQVATAALRAASRMCLPLEPRVLQRALDSRDPMLRDVGIVAGLMGGHRGAWATCRTAVESRAPGCRLPLLLLGMGGDERDTRLLLDLLSDEALQPDVLWALGFTGRVDAAAACLDLMRKEPVAALAGEAFSAITGLRIEGQYGARSQEPEAEEPILLKQEELDADLVPRPEDALPLPQADAVATWWQEVRPSLDMRQRYLAGQPFTPQVLLDTLASAPMRRRHALALELALRSRGALQVPTRAFVERQVTAWGRARSTPSSTFGRPFTEGLRG</sequence>
<reference evidence="1 2" key="1">
    <citation type="submission" date="2022-11" db="EMBL/GenBank/DDBJ databases">
        <title>Minimal conservation of predation-associated metabolite biosynthetic gene clusters underscores biosynthetic potential of Myxococcota including descriptions for ten novel species: Archangium lansinium sp. nov., Myxococcus landrumus sp. nov., Nannocystis bai.</title>
        <authorList>
            <person name="Ahearne A."/>
            <person name="Stevens C."/>
            <person name="Phillips K."/>
        </authorList>
    </citation>
    <scope>NUCLEOTIDE SEQUENCE [LARGE SCALE GENOMIC DNA]</scope>
    <source>
        <strain evidence="1 2">MIWBW</strain>
    </source>
</reference>
<dbReference type="InterPro" id="IPR011959">
    <property type="entry name" value="CHP02270"/>
</dbReference>